<organism evidence="2 3">
    <name type="scientific">Inquilinus ginsengisoli</name>
    <dbReference type="NCBI Taxonomy" id="363840"/>
    <lineage>
        <taxon>Bacteria</taxon>
        <taxon>Pseudomonadati</taxon>
        <taxon>Pseudomonadota</taxon>
        <taxon>Alphaproteobacteria</taxon>
        <taxon>Rhodospirillales</taxon>
        <taxon>Rhodospirillaceae</taxon>
        <taxon>Inquilinus</taxon>
    </lineage>
</organism>
<comment type="caution">
    <text evidence="2">The sequence shown here is derived from an EMBL/GenBank/DDBJ whole genome shotgun (WGS) entry which is preliminary data.</text>
</comment>
<accession>A0ABU1JWZ0</accession>
<reference evidence="2 3" key="1">
    <citation type="submission" date="2023-07" db="EMBL/GenBank/DDBJ databases">
        <title>Sorghum-associated microbial communities from plants grown in Nebraska, USA.</title>
        <authorList>
            <person name="Schachtman D."/>
        </authorList>
    </citation>
    <scope>NUCLEOTIDE SEQUENCE [LARGE SCALE GENOMIC DNA]</scope>
    <source>
        <strain evidence="2 3">584</strain>
    </source>
</reference>
<dbReference type="InterPro" id="IPR011051">
    <property type="entry name" value="RmlC_Cupin_sf"/>
</dbReference>
<name>A0ABU1JWZ0_9PROT</name>
<gene>
    <name evidence="2" type="ORF">E9232_005691</name>
</gene>
<sequence>MADPLHIPGLVAGGWRSLAYEPFRDGIEIARLYGEGGEGPAIAVLRYRPGATVPRHLHVGVEMILVLEGGQVDEHGSYPAGSLLINPPGTDHAVAAPEGCVVLIQWARPVRFLDAG</sequence>
<evidence type="ECO:0000313" key="2">
    <source>
        <dbReference type="EMBL" id="MDR6293141.1"/>
    </source>
</evidence>
<keyword evidence="3" id="KW-1185">Reference proteome</keyword>
<dbReference type="InterPro" id="IPR025979">
    <property type="entry name" value="ChrR-like_cupin_dom"/>
</dbReference>
<dbReference type="Pfam" id="PF12973">
    <property type="entry name" value="Cupin_7"/>
    <property type="match status" value="1"/>
</dbReference>
<feature type="domain" description="ChrR-like cupin" evidence="1">
    <location>
        <begin position="17"/>
        <end position="104"/>
    </location>
</feature>
<evidence type="ECO:0000313" key="3">
    <source>
        <dbReference type="Proteomes" id="UP001262410"/>
    </source>
</evidence>
<dbReference type="EMBL" id="JAVDPW010000011">
    <property type="protein sequence ID" value="MDR6293141.1"/>
    <property type="molecule type" value="Genomic_DNA"/>
</dbReference>
<dbReference type="RefSeq" id="WP_309799848.1">
    <property type="nucleotide sequence ID" value="NZ_JAVDPW010000011.1"/>
</dbReference>
<proteinExistence type="predicted"/>
<evidence type="ECO:0000259" key="1">
    <source>
        <dbReference type="Pfam" id="PF12973"/>
    </source>
</evidence>
<dbReference type="SUPFAM" id="SSF51182">
    <property type="entry name" value="RmlC-like cupins"/>
    <property type="match status" value="1"/>
</dbReference>
<protein>
    <submittedName>
        <fullName evidence="2">Anti-sigma factor ChrR (Cupin superfamily)</fullName>
    </submittedName>
</protein>
<dbReference type="InterPro" id="IPR014710">
    <property type="entry name" value="RmlC-like_jellyroll"/>
</dbReference>
<dbReference type="Proteomes" id="UP001262410">
    <property type="component" value="Unassembled WGS sequence"/>
</dbReference>
<dbReference type="Gene3D" id="2.60.120.10">
    <property type="entry name" value="Jelly Rolls"/>
    <property type="match status" value="1"/>
</dbReference>